<dbReference type="GO" id="GO:0051213">
    <property type="term" value="F:dioxygenase activity"/>
    <property type="evidence" value="ECO:0007669"/>
    <property type="project" value="UniProtKB-KW"/>
</dbReference>
<organism evidence="2 3">
    <name type="scientific">Sphaerotilus mobilis</name>
    <dbReference type="NCBI Taxonomy" id="47994"/>
    <lineage>
        <taxon>Bacteria</taxon>
        <taxon>Pseudomonadati</taxon>
        <taxon>Pseudomonadota</taxon>
        <taxon>Betaproteobacteria</taxon>
        <taxon>Burkholderiales</taxon>
        <taxon>Sphaerotilaceae</taxon>
        <taxon>Sphaerotilus</taxon>
    </lineage>
</organism>
<protein>
    <submittedName>
        <fullName evidence="2">Catechol 2,3-dioxygenase-like lactoylglutathione lyase family enzyme</fullName>
    </submittedName>
</protein>
<keyword evidence="2" id="KW-0560">Oxidoreductase</keyword>
<name>A0A4Q7LAM7_9BURK</name>
<dbReference type="InterPro" id="IPR037523">
    <property type="entry name" value="VOC_core"/>
</dbReference>
<dbReference type="InterPro" id="IPR004360">
    <property type="entry name" value="Glyas_Fos-R_dOase_dom"/>
</dbReference>
<dbReference type="SUPFAM" id="SSF54593">
    <property type="entry name" value="Glyoxalase/Bleomycin resistance protein/Dihydroxybiphenyl dioxygenase"/>
    <property type="match status" value="1"/>
</dbReference>
<dbReference type="Gene3D" id="3.10.180.10">
    <property type="entry name" value="2,3-Dihydroxybiphenyl 1,2-Dioxygenase, domain 1"/>
    <property type="match status" value="1"/>
</dbReference>
<dbReference type="Proteomes" id="UP000293433">
    <property type="component" value="Unassembled WGS sequence"/>
</dbReference>
<proteinExistence type="predicted"/>
<evidence type="ECO:0000313" key="3">
    <source>
        <dbReference type="Proteomes" id="UP000293433"/>
    </source>
</evidence>
<reference evidence="2 3" key="1">
    <citation type="submission" date="2019-02" db="EMBL/GenBank/DDBJ databases">
        <title>Genomic Encyclopedia of Type Strains, Phase IV (KMG-IV): sequencing the most valuable type-strain genomes for metagenomic binning, comparative biology and taxonomic classification.</title>
        <authorList>
            <person name="Goeker M."/>
        </authorList>
    </citation>
    <scope>NUCLEOTIDE SEQUENCE [LARGE SCALE GENOMIC DNA]</scope>
    <source>
        <strain evidence="2 3">DSM 10617</strain>
    </source>
</reference>
<sequence>MNFKFHHMNLCTDNLPRLTQFYKTLFELGTINDKEHTVVSGVRQDRAYTGAVDFLTDGAIEFHWAERDLETGFKMKQFVNPMGHGHFCFRTDDIKGFMRKCDQLGIRYSDYGCWAIPGWHQVFLHDPDGHVIEVHQPGVF</sequence>
<comment type="caution">
    <text evidence="2">The sequence shown here is derived from an EMBL/GenBank/DDBJ whole genome shotgun (WGS) entry which is preliminary data.</text>
</comment>
<keyword evidence="3" id="KW-1185">Reference proteome</keyword>
<dbReference type="EMBL" id="SGWV01000015">
    <property type="protein sequence ID" value="RZS46680.1"/>
    <property type="molecule type" value="Genomic_DNA"/>
</dbReference>
<dbReference type="GO" id="GO:0016829">
    <property type="term" value="F:lyase activity"/>
    <property type="evidence" value="ECO:0007669"/>
    <property type="project" value="UniProtKB-KW"/>
</dbReference>
<dbReference type="PROSITE" id="PS51819">
    <property type="entry name" value="VOC"/>
    <property type="match status" value="1"/>
</dbReference>
<keyword evidence="2" id="KW-0223">Dioxygenase</keyword>
<dbReference type="RefSeq" id="WP_130483910.1">
    <property type="nucleotide sequence ID" value="NZ_SGWV01000015.1"/>
</dbReference>
<feature type="domain" description="VOC" evidence="1">
    <location>
        <begin position="4"/>
        <end position="137"/>
    </location>
</feature>
<evidence type="ECO:0000313" key="2">
    <source>
        <dbReference type="EMBL" id="RZS46680.1"/>
    </source>
</evidence>
<keyword evidence="2" id="KW-0456">Lyase</keyword>
<dbReference type="OrthoDB" id="9812656at2"/>
<evidence type="ECO:0000259" key="1">
    <source>
        <dbReference type="PROSITE" id="PS51819"/>
    </source>
</evidence>
<dbReference type="Pfam" id="PF00903">
    <property type="entry name" value="Glyoxalase"/>
    <property type="match status" value="1"/>
</dbReference>
<accession>A0A4Q7LAM7</accession>
<dbReference type="InterPro" id="IPR029068">
    <property type="entry name" value="Glyas_Bleomycin-R_OHBP_Dase"/>
</dbReference>
<gene>
    <name evidence="2" type="ORF">EV685_4099</name>
</gene>
<dbReference type="AlphaFoldDB" id="A0A4Q7LAM7"/>